<dbReference type="PANTHER" id="PTHR24148:SF64">
    <property type="entry name" value="HETEROKARYON INCOMPATIBILITY DOMAIN-CONTAINING PROTEIN"/>
    <property type="match status" value="1"/>
</dbReference>
<dbReference type="AlphaFoldDB" id="A0A4Z1JYC3"/>
<dbReference type="InterPro" id="IPR052895">
    <property type="entry name" value="HetReg/Transcr_Mod"/>
</dbReference>
<dbReference type="STRING" id="278938.A0A4Z1JYC3"/>
<evidence type="ECO:0000259" key="1">
    <source>
        <dbReference type="Pfam" id="PF06985"/>
    </source>
</evidence>
<dbReference type="EMBL" id="PQXM01000076">
    <property type="protein sequence ID" value="TGO78164.1"/>
    <property type="molecule type" value="Genomic_DNA"/>
</dbReference>
<keyword evidence="3" id="KW-1185">Reference proteome</keyword>
<dbReference type="PANTHER" id="PTHR24148">
    <property type="entry name" value="ANKYRIN REPEAT DOMAIN-CONTAINING PROTEIN 39 HOMOLOG-RELATED"/>
    <property type="match status" value="1"/>
</dbReference>
<reference evidence="2 3" key="1">
    <citation type="submission" date="2017-12" db="EMBL/GenBank/DDBJ databases">
        <title>Comparative genomics of Botrytis spp.</title>
        <authorList>
            <person name="Valero-Jimenez C.A."/>
            <person name="Tapia P."/>
            <person name="Veloso J."/>
            <person name="Silva-Moreno E."/>
            <person name="Staats M."/>
            <person name="Valdes J.H."/>
            <person name="Van Kan J.A.L."/>
        </authorList>
    </citation>
    <scope>NUCLEOTIDE SEQUENCE [LARGE SCALE GENOMIC DNA]</scope>
    <source>
        <strain evidence="2 3">Be9601</strain>
    </source>
</reference>
<evidence type="ECO:0000313" key="2">
    <source>
        <dbReference type="EMBL" id="TGO78164.1"/>
    </source>
</evidence>
<protein>
    <recommendedName>
        <fullName evidence="1">Heterokaryon incompatibility domain-containing protein</fullName>
    </recommendedName>
</protein>
<dbReference type="Pfam" id="PF06985">
    <property type="entry name" value="HET"/>
    <property type="match status" value="1"/>
</dbReference>
<dbReference type="Proteomes" id="UP000297229">
    <property type="component" value="Unassembled WGS sequence"/>
</dbReference>
<organism evidence="2 3">
    <name type="scientific">Botrytis elliptica</name>
    <dbReference type="NCBI Taxonomy" id="278938"/>
    <lineage>
        <taxon>Eukaryota</taxon>
        <taxon>Fungi</taxon>
        <taxon>Dikarya</taxon>
        <taxon>Ascomycota</taxon>
        <taxon>Pezizomycotina</taxon>
        <taxon>Leotiomycetes</taxon>
        <taxon>Helotiales</taxon>
        <taxon>Sclerotiniaceae</taxon>
        <taxon>Botrytis</taxon>
    </lineage>
</organism>
<dbReference type="InterPro" id="IPR010730">
    <property type="entry name" value="HET"/>
</dbReference>
<name>A0A4Z1JYC3_9HELO</name>
<feature type="domain" description="Heterokaryon incompatibility" evidence="1">
    <location>
        <begin position="214"/>
        <end position="354"/>
    </location>
</feature>
<comment type="caution">
    <text evidence="2">The sequence shown here is derived from an EMBL/GenBank/DDBJ whole genome shotgun (WGS) entry which is preliminary data.</text>
</comment>
<sequence length="582" mass="66702">MDQVSRDYQIPENDPKTPRWLLDLHDWKLRRYIDVASTIDTEGYGIVSYTWGYTVDLDKPQPDDKLPDGLLWDVPTTSEFSLDRAREVMAKIGTRYGSRRAVLEAVEKAKIPASSWNTTREVDASEFTGHELFDLHGEYFKYLSRVPVMDDVIVPDLPTSFLSEGLPLAPFVYTDLNSPKDTIRLVKMVSSSQDLWLPICVSTRTVNFRDGAQYATLSYTWSNAHGIFSSEEDAKADTRHDISISCDGKIIKIGENLYRFLCWWRQSLVNFENIRQSMRGKMPDRACPPEEFWIDAICINQKNDEEKNSQVSVMGDIYTHSQTTWIWLGESDVLSEPALELLSTMGNNTIRQSWTRFQKKSIMGFRSSFEGARLARCLIVEVTAGLTWSGLNSWLLDQFRLDPDLAVFFLPSRITSLRIIDTTIESKDTPTLRPVGDSIDPIAMLLELWRLCRTNLCFDARDNVFACASLPNKDIYRTPNTTATRRQLLPGYGRSVTEVYQEAAWFTLLTHAVLQILSMTRPTVYRNIHDLPSWVPDLSQSPRLHGLWQIELEQVKIGWCAAGNSRWKMPRPATLYGRYLMV</sequence>
<evidence type="ECO:0000313" key="3">
    <source>
        <dbReference type="Proteomes" id="UP000297229"/>
    </source>
</evidence>
<gene>
    <name evidence="2" type="ORF">BELL_0076g00100</name>
</gene>
<proteinExistence type="predicted"/>
<accession>A0A4Z1JYC3</accession>